<protein>
    <submittedName>
        <fullName evidence="2">Uncharacterized protein LOC100898083</fullName>
    </submittedName>
</protein>
<name>A0AAJ6QXQ5_9ACAR</name>
<sequence>MFPPQSGSKPEQLNTFGPIHTLEVPPLTMDKLTTFLNETPDCFVFECASCGKTRKDSRIADPGLLFEARTCAMARKSCDREEDPWTANTPEYLPGSLVFVDYGNTPWPAIVEYSMDEHCDYGLKNPGEKVPYAYFVTLVGLDSHASYGGWYSTQALRPLKRIPTVRSDPHREQALQSCYATLDLSLRQRLLALSYVANKLRLAGFVIDGTPIVGDNEEVGYSSD</sequence>
<dbReference type="AlphaFoldDB" id="A0AAJ6QXQ5"/>
<keyword evidence="1" id="KW-1185">Reference proteome</keyword>
<dbReference type="RefSeq" id="XP_003747283.1">
    <property type="nucleotide sequence ID" value="XM_003747235.1"/>
</dbReference>
<gene>
    <name evidence="2" type="primary">LOC100898083</name>
</gene>
<proteinExistence type="predicted"/>
<organism evidence="1 2">
    <name type="scientific">Galendromus occidentalis</name>
    <name type="common">western predatory mite</name>
    <dbReference type="NCBI Taxonomy" id="34638"/>
    <lineage>
        <taxon>Eukaryota</taxon>
        <taxon>Metazoa</taxon>
        <taxon>Ecdysozoa</taxon>
        <taxon>Arthropoda</taxon>
        <taxon>Chelicerata</taxon>
        <taxon>Arachnida</taxon>
        <taxon>Acari</taxon>
        <taxon>Parasitiformes</taxon>
        <taxon>Mesostigmata</taxon>
        <taxon>Gamasina</taxon>
        <taxon>Phytoseioidea</taxon>
        <taxon>Phytoseiidae</taxon>
        <taxon>Typhlodrominae</taxon>
        <taxon>Galendromus</taxon>
    </lineage>
</organism>
<evidence type="ECO:0000313" key="2">
    <source>
        <dbReference type="RefSeq" id="XP_003747283.1"/>
    </source>
</evidence>
<accession>A0AAJ6QXQ5</accession>
<dbReference type="GeneID" id="100898083"/>
<reference evidence="2" key="1">
    <citation type="submission" date="2025-08" db="UniProtKB">
        <authorList>
            <consortium name="RefSeq"/>
        </authorList>
    </citation>
    <scope>IDENTIFICATION</scope>
</reference>
<evidence type="ECO:0000313" key="1">
    <source>
        <dbReference type="Proteomes" id="UP000694867"/>
    </source>
</evidence>
<dbReference type="KEGG" id="goe:100898083"/>
<dbReference type="Proteomes" id="UP000694867">
    <property type="component" value="Unplaced"/>
</dbReference>